<dbReference type="InterPro" id="IPR036770">
    <property type="entry name" value="Ankyrin_rpt-contain_sf"/>
</dbReference>
<name>A0A2B4RPJ3_STYPI</name>
<dbReference type="AlphaFoldDB" id="A0A2B4RPJ3"/>
<accession>A0A2B4RPJ3</accession>
<keyword evidence="2 3" id="KW-0040">ANK repeat</keyword>
<dbReference type="GO" id="GO:0031436">
    <property type="term" value="C:BRCA1-BARD1 complex"/>
    <property type="evidence" value="ECO:0007669"/>
    <property type="project" value="TreeGrafter"/>
</dbReference>
<evidence type="ECO:0000256" key="3">
    <source>
        <dbReference type="PROSITE-ProRule" id="PRU00023"/>
    </source>
</evidence>
<dbReference type="PANTHER" id="PTHR24171">
    <property type="entry name" value="ANKYRIN REPEAT DOMAIN-CONTAINING PROTEIN 39-RELATED"/>
    <property type="match status" value="1"/>
</dbReference>
<keyword evidence="5" id="KW-1185">Reference proteome</keyword>
<organism evidence="4 5">
    <name type="scientific">Stylophora pistillata</name>
    <name type="common">Smooth cauliflower coral</name>
    <dbReference type="NCBI Taxonomy" id="50429"/>
    <lineage>
        <taxon>Eukaryota</taxon>
        <taxon>Metazoa</taxon>
        <taxon>Cnidaria</taxon>
        <taxon>Anthozoa</taxon>
        <taxon>Hexacorallia</taxon>
        <taxon>Scleractinia</taxon>
        <taxon>Astrocoeniina</taxon>
        <taxon>Pocilloporidae</taxon>
        <taxon>Stylophora</taxon>
    </lineage>
</organism>
<sequence length="214" mass="24295">MAERMGGKESDDIVCQGKKLWTALRKNPTDKERVLELLRNRAPPNFRDPCNPKFNWTPLHFVVNDRLGDLELINMLLEHGAETNLGDSYDFTPLHLAAEKGYLKTVERLLTNQRSPADRTKQNFGKETALDIVERKLKEPRPEVADKTLLESEKAKRKDLHSVASYLRNDQIADFHIDGPANVTILVQPDSNVNVDIDKADTVVMGDKNTITKH</sequence>
<feature type="repeat" description="ANK" evidence="3">
    <location>
        <begin position="89"/>
        <end position="110"/>
    </location>
</feature>
<evidence type="ECO:0000313" key="5">
    <source>
        <dbReference type="Proteomes" id="UP000225706"/>
    </source>
</evidence>
<proteinExistence type="predicted"/>
<reference evidence="5" key="1">
    <citation type="journal article" date="2017" name="bioRxiv">
        <title>Comparative analysis of the genomes of Stylophora pistillata and Acropora digitifera provides evidence for extensive differences between species of corals.</title>
        <authorList>
            <person name="Voolstra C.R."/>
            <person name="Li Y."/>
            <person name="Liew Y.J."/>
            <person name="Baumgarten S."/>
            <person name="Zoccola D."/>
            <person name="Flot J.-F."/>
            <person name="Tambutte S."/>
            <person name="Allemand D."/>
            <person name="Aranda M."/>
        </authorList>
    </citation>
    <scope>NUCLEOTIDE SEQUENCE [LARGE SCALE GENOMIC DNA]</scope>
</reference>
<dbReference type="PANTHER" id="PTHR24171:SF8">
    <property type="entry name" value="BRCA1-ASSOCIATED RING DOMAIN PROTEIN 1"/>
    <property type="match status" value="1"/>
</dbReference>
<dbReference type="OrthoDB" id="194358at2759"/>
<dbReference type="GO" id="GO:0085020">
    <property type="term" value="P:protein K6-linked ubiquitination"/>
    <property type="evidence" value="ECO:0007669"/>
    <property type="project" value="TreeGrafter"/>
</dbReference>
<evidence type="ECO:0000256" key="1">
    <source>
        <dbReference type="ARBA" id="ARBA00022737"/>
    </source>
</evidence>
<dbReference type="PROSITE" id="PS50297">
    <property type="entry name" value="ANK_REP_REGION"/>
    <property type="match status" value="1"/>
</dbReference>
<dbReference type="SMART" id="SM00248">
    <property type="entry name" value="ANK"/>
    <property type="match status" value="2"/>
</dbReference>
<gene>
    <name evidence="4" type="primary">ANK3</name>
    <name evidence="4" type="ORF">AWC38_SpisGene17175</name>
</gene>
<protein>
    <submittedName>
        <fullName evidence="4">Ankyrin-3</fullName>
    </submittedName>
</protein>
<evidence type="ECO:0000256" key="2">
    <source>
        <dbReference type="ARBA" id="ARBA00023043"/>
    </source>
</evidence>
<dbReference type="Proteomes" id="UP000225706">
    <property type="component" value="Unassembled WGS sequence"/>
</dbReference>
<dbReference type="SUPFAM" id="SSF48403">
    <property type="entry name" value="Ankyrin repeat"/>
    <property type="match status" value="1"/>
</dbReference>
<comment type="caution">
    <text evidence="4">The sequence shown here is derived from an EMBL/GenBank/DDBJ whole genome shotgun (WGS) entry which is preliminary data.</text>
</comment>
<evidence type="ECO:0000313" key="4">
    <source>
        <dbReference type="EMBL" id="PFX18450.1"/>
    </source>
</evidence>
<dbReference type="InterPro" id="IPR002110">
    <property type="entry name" value="Ankyrin_rpt"/>
</dbReference>
<feature type="repeat" description="ANK" evidence="3">
    <location>
        <begin position="54"/>
        <end position="88"/>
    </location>
</feature>
<dbReference type="GO" id="GO:0070531">
    <property type="term" value="C:BRCA1-A complex"/>
    <property type="evidence" value="ECO:0007669"/>
    <property type="project" value="TreeGrafter"/>
</dbReference>
<dbReference type="GO" id="GO:0004842">
    <property type="term" value="F:ubiquitin-protein transferase activity"/>
    <property type="evidence" value="ECO:0007669"/>
    <property type="project" value="TreeGrafter"/>
</dbReference>
<dbReference type="Gene3D" id="1.25.40.20">
    <property type="entry name" value="Ankyrin repeat-containing domain"/>
    <property type="match status" value="1"/>
</dbReference>
<dbReference type="PROSITE" id="PS50088">
    <property type="entry name" value="ANK_REPEAT"/>
    <property type="match status" value="2"/>
</dbReference>
<dbReference type="EMBL" id="LSMT01000410">
    <property type="protein sequence ID" value="PFX18450.1"/>
    <property type="molecule type" value="Genomic_DNA"/>
</dbReference>
<keyword evidence="1" id="KW-0677">Repeat</keyword>
<dbReference type="Pfam" id="PF12796">
    <property type="entry name" value="Ank_2"/>
    <property type="match status" value="1"/>
</dbReference>